<dbReference type="EMBL" id="QGGG01000003">
    <property type="protein sequence ID" value="PWJ85171.1"/>
    <property type="molecule type" value="Genomic_DNA"/>
</dbReference>
<dbReference type="PANTHER" id="PTHR48081">
    <property type="entry name" value="AB HYDROLASE SUPERFAMILY PROTEIN C4A8.06C"/>
    <property type="match status" value="1"/>
</dbReference>
<dbReference type="InterPro" id="IPR049492">
    <property type="entry name" value="BD-FAE-like_dom"/>
</dbReference>
<proteinExistence type="predicted"/>
<dbReference type="Proteomes" id="UP000245396">
    <property type="component" value="Unassembled WGS sequence"/>
</dbReference>
<dbReference type="RefSeq" id="WP_109611956.1">
    <property type="nucleotide sequence ID" value="NZ_QGGG01000003.1"/>
</dbReference>
<organism evidence="3 4">
    <name type="scientific">Pseudaminobacter salicylatoxidans</name>
    <dbReference type="NCBI Taxonomy" id="93369"/>
    <lineage>
        <taxon>Bacteria</taxon>
        <taxon>Pseudomonadati</taxon>
        <taxon>Pseudomonadota</taxon>
        <taxon>Alphaproteobacteria</taxon>
        <taxon>Hyphomicrobiales</taxon>
        <taxon>Phyllobacteriaceae</taxon>
        <taxon>Pseudaminobacter</taxon>
    </lineage>
</organism>
<dbReference type="STRING" id="1192868.GCA_000304395_00800"/>
<evidence type="ECO:0000313" key="3">
    <source>
        <dbReference type="EMBL" id="PWJ85171.1"/>
    </source>
</evidence>
<dbReference type="GO" id="GO:0016787">
    <property type="term" value="F:hydrolase activity"/>
    <property type="evidence" value="ECO:0007669"/>
    <property type="project" value="UniProtKB-KW"/>
</dbReference>
<keyword evidence="4" id="KW-1185">Reference proteome</keyword>
<dbReference type="AlphaFoldDB" id="A0A316C647"/>
<keyword evidence="1 3" id="KW-0378">Hydrolase</keyword>
<dbReference type="InterPro" id="IPR029058">
    <property type="entry name" value="AB_hydrolase_fold"/>
</dbReference>
<name>A0A316C647_PSESE</name>
<comment type="caution">
    <text evidence="3">The sequence shown here is derived from an EMBL/GenBank/DDBJ whole genome shotgun (WGS) entry which is preliminary data.</text>
</comment>
<feature type="domain" description="BD-FAE-like" evidence="2">
    <location>
        <begin position="61"/>
        <end position="158"/>
    </location>
</feature>
<dbReference type="InterPro" id="IPR050300">
    <property type="entry name" value="GDXG_lipolytic_enzyme"/>
</dbReference>
<protein>
    <submittedName>
        <fullName evidence="3">Alpha/beta hydrolase family protein</fullName>
    </submittedName>
</protein>
<accession>A0A316C647</accession>
<dbReference type="SUPFAM" id="SSF53474">
    <property type="entry name" value="alpha/beta-Hydrolases"/>
    <property type="match status" value="1"/>
</dbReference>
<dbReference type="PANTHER" id="PTHR48081:SF33">
    <property type="entry name" value="KYNURENINE FORMAMIDASE"/>
    <property type="match status" value="1"/>
</dbReference>
<dbReference type="Pfam" id="PF20434">
    <property type="entry name" value="BD-FAE"/>
    <property type="match status" value="1"/>
</dbReference>
<evidence type="ECO:0000256" key="1">
    <source>
        <dbReference type="ARBA" id="ARBA00022801"/>
    </source>
</evidence>
<reference evidence="3 4" key="1">
    <citation type="submission" date="2018-05" db="EMBL/GenBank/DDBJ databases">
        <title>Genomic Encyclopedia of Type Strains, Phase IV (KMG-IV): sequencing the most valuable type-strain genomes for metagenomic binning, comparative biology and taxonomic classification.</title>
        <authorList>
            <person name="Goeker M."/>
        </authorList>
    </citation>
    <scope>NUCLEOTIDE SEQUENCE [LARGE SCALE GENOMIC DNA]</scope>
    <source>
        <strain evidence="3 4">DSM 6986</strain>
    </source>
</reference>
<evidence type="ECO:0000259" key="2">
    <source>
        <dbReference type="Pfam" id="PF20434"/>
    </source>
</evidence>
<dbReference type="Gene3D" id="3.40.50.1820">
    <property type="entry name" value="alpha/beta hydrolase"/>
    <property type="match status" value="1"/>
</dbReference>
<dbReference type="OrthoDB" id="9771666at2"/>
<gene>
    <name evidence="3" type="ORF">C7441_10324</name>
</gene>
<sequence length="276" mass="30403">MSASRITDWDKAYSNTIYIPEGPDYPAKWEVAASAFRDEMRDAGRLREDISYGPHTRNRYDLFLPKAGARGLVVFVHGGFWMAFDKSAWSHLAAGPLAHGYAVAVPSYILTPEARVSDITRQIGAAIAAAAREIDGPLYIAGHSAGGHLVSRMTTATSPLQPDLAARLRKTVSISGLHDLRPLLNTEMNETLRLDIAEAHAESVALLEPLDGIDITCWVGADERPEFLRQNRLLENLWSSFNIEISSVEEAGRHHFDVIEGLADPDHRLVRTLLGV</sequence>
<evidence type="ECO:0000313" key="4">
    <source>
        <dbReference type="Proteomes" id="UP000245396"/>
    </source>
</evidence>